<organism evidence="1 2">
    <name type="scientific">Hamiltosporidium tvaerminnensis</name>
    <dbReference type="NCBI Taxonomy" id="1176355"/>
    <lineage>
        <taxon>Eukaryota</taxon>
        <taxon>Fungi</taxon>
        <taxon>Fungi incertae sedis</taxon>
        <taxon>Microsporidia</taxon>
        <taxon>Dubosqiidae</taxon>
        <taxon>Hamiltosporidium</taxon>
    </lineage>
</organism>
<dbReference type="EMBL" id="PITK01000042">
    <property type="protein sequence ID" value="TBU20633.1"/>
    <property type="molecule type" value="Genomic_DNA"/>
</dbReference>
<protein>
    <submittedName>
        <fullName evidence="1">Uncharacterized protein</fullName>
    </submittedName>
</protein>
<evidence type="ECO:0000313" key="2">
    <source>
        <dbReference type="Proteomes" id="UP000292282"/>
    </source>
</evidence>
<sequence>MSSCNGDTEKGQSDRFNEKENNDSLEFVFNNFLSYLFETYFVDIQNVIQCKRNKIIGLVDQKILSSEIEEILSRNANHKLTIFKKILSLNHKMDYVQSFSIKLNTENLFNDAKDIPIAFSKREMHFYEMILKVSRMAAKKMRFSLANLLKGILENGISTMQEDLYKIRRICQSCCLK</sequence>
<keyword evidence="2" id="KW-1185">Reference proteome</keyword>
<comment type="caution">
    <text evidence="1">The sequence shown here is derived from an EMBL/GenBank/DDBJ whole genome shotgun (WGS) entry which is preliminary data.</text>
</comment>
<name>A0A4V2JYC9_9MICR</name>
<reference evidence="1 2" key="1">
    <citation type="submission" date="2017-12" db="EMBL/GenBank/DDBJ databases">
        <authorList>
            <person name="Pombert J.-F."/>
            <person name="Haag K.L."/>
            <person name="Ebert D."/>
        </authorList>
    </citation>
    <scope>NUCLEOTIDE SEQUENCE [LARGE SCALE GENOMIC DNA]</scope>
    <source>
        <strain evidence="1">IL-G-3</strain>
    </source>
</reference>
<accession>A0A4V2JYC9</accession>
<dbReference type="Proteomes" id="UP000292282">
    <property type="component" value="Unassembled WGS sequence"/>
</dbReference>
<dbReference type="VEuPathDB" id="MicrosporidiaDB:CWI38_0042p0060"/>
<dbReference type="AlphaFoldDB" id="A0A4V2JYC9"/>
<gene>
    <name evidence="1" type="ORF">CWI38_0042p0060</name>
</gene>
<evidence type="ECO:0000313" key="1">
    <source>
        <dbReference type="EMBL" id="TBU20633.1"/>
    </source>
</evidence>
<proteinExistence type="predicted"/>